<organism evidence="2 3">
    <name type="scientific">Thalassiosira pseudonana</name>
    <name type="common">Marine diatom</name>
    <name type="synonym">Cyclotella nana</name>
    <dbReference type="NCBI Taxonomy" id="35128"/>
    <lineage>
        <taxon>Eukaryota</taxon>
        <taxon>Sar</taxon>
        <taxon>Stramenopiles</taxon>
        <taxon>Ochrophyta</taxon>
        <taxon>Bacillariophyta</taxon>
        <taxon>Coscinodiscophyceae</taxon>
        <taxon>Thalassiosirophycidae</taxon>
        <taxon>Thalassiosirales</taxon>
        <taxon>Thalassiosiraceae</taxon>
        <taxon>Thalassiosira</taxon>
    </lineage>
</organism>
<dbReference type="Gene3D" id="3.40.50.300">
    <property type="entry name" value="P-loop containing nucleotide triphosphate hydrolases"/>
    <property type="match status" value="1"/>
</dbReference>
<dbReference type="PANTHER" id="PTHR43642">
    <property type="entry name" value="HYBRID SIGNAL TRANSDUCTION HISTIDINE KINASE G"/>
    <property type="match status" value="1"/>
</dbReference>
<dbReference type="AlphaFoldDB" id="B8CFU4"/>
<feature type="domain" description="Orc1-like AAA ATPase" evidence="1">
    <location>
        <begin position="1"/>
        <end position="188"/>
    </location>
</feature>
<dbReference type="STRING" id="35128.B8CFU4"/>
<feature type="non-terminal residue" evidence="2">
    <location>
        <position position="1"/>
    </location>
</feature>
<dbReference type="RefSeq" id="XP_002295078.1">
    <property type="nucleotide sequence ID" value="XM_002295042.1"/>
</dbReference>
<evidence type="ECO:0000313" key="2">
    <source>
        <dbReference type="EMBL" id="EED87858.1"/>
    </source>
</evidence>
<proteinExistence type="predicted"/>
<feature type="non-terminal residue" evidence="2">
    <location>
        <position position="709"/>
    </location>
</feature>
<dbReference type="InterPro" id="IPR053159">
    <property type="entry name" value="Hybrid_Histidine_Kinase"/>
</dbReference>
<evidence type="ECO:0000259" key="1">
    <source>
        <dbReference type="Pfam" id="PF13191"/>
    </source>
</evidence>
<dbReference type="Proteomes" id="UP000001449">
    <property type="component" value="Chromosome 22"/>
</dbReference>
<dbReference type="PaxDb" id="35128-Thaps264851"/>
<dbReference type="eggNOG" id="ENOG502RUK6">
    <property type="taxonomic scope" value="Eukaryota"/>
</dbReference>
<accession>B8CFU4</accession>
<evidence type="ECO:0000313" key="3">
    <source>
        <dbReference type="Proteomes" id="UP000001449"/>
    </source>
</evidence>
<dbReference type="KEGG" id="tps:THAPSDRAFT_264851"/>
<keyword evidence="3" id="KW-1185">Reference proteome</keyword>
<dbReference type="InterPro" id="IPR027417">
    <property type="entry name" value="P-loop_NTPase"/>
</dbReference>
<name>B8CFU4_THAPS</name>
<dbReference type="Pfam" id="PF13191">
    <property type="entry name" value="AAA_16"/>
    <property type="match status" value="1"/>
</dbReference>
<dbReference type="EMBL" id="CM000653">
    <property type="protein sequence ID" value="EED87858.1"/>
    <property type="molecule type" value="Genomic_DNA"/>
</dbReference>
<dbReference type="InterPro" id="IPR041664">
    <property type="entry name" value="AAA_16"/>
</dbReference>
<reference evidence="2 3" key="1">
    <citation type="journal article" date="2004" name="Science">
        <title>The genome of the diatom Thalassiosira pseudonana: ecology, evolution, and metabolism.</title>
        <authorList>
            <person name="Armbrust E.V."/>
            <person name="Berges J.A."/>
            <person name="Bowler C."/>
            <person name="Green B.R."/>
            <person name="Martinez D."/>
            <person name="Putnam N.H."/>
            <person name="Zhou S."/>
            <person name="Allen A.E."/>
            <person name="Apt K.E."/>
            <person name="Bechner M."/>
            <person name="Brzezinski M.A."/>
            <person name="Chaal B.K."/>
            <person name="Chiovitti A."/>
            <person name="Davis A.K."/>
            <person name="Demarest M.S."/>
            <person name="Detter J.C."/>
            <person name="Glavina T."/>
            <person name="Goodstein D."/>
            <person name="Hadi M.Z."/>
            <person name="Hellsten U."/>
            <person name="Hildebrand M."/>
            <person name="Jenkins B.D."/>
            <person name="Jurka J."/>
            <person name="Kapitonov V.V."/>
            <person name="Kroger N."/>
            <person name="Lau W.W."/>
            <person name="Lane T.W."/>
            <person name="Larimer F.W."/>
            <person name="Lippmeier J.C."/>
            <person name="Lucas S."/>
            <person name="Medina M."/>
            <person name="Montsant A."/>
            <person name="Obornik M."/>
            <person name="Parker M.S."/>
            <person name="Palenik B."/>
            <person name="Pazour G.J."/>
            <person name="Richardson P.M."/>
            <person name="Rynearson T.A."/>
            <person name="Saito M.A."/>
            <person name="Schwartz D.C."/>
            <person name="Thamatrakoln K."/>
            <person name="Valentin K."/>
            <person name="Vardi A."/>
            <person name="Wilkerson F.P."/>
            <person name="Rokhsar D.S."/>
        </authorList>
    </citation>
    <scope>NUCLEOTIDE SEQUENCE [LARGE SCALE GENOMIC DNA]</scope>
    <source>
        <strain evidence="2 3">CCMP1335</strain>
    </source>
</reference>
<dbReference type="PANTHER" id="PTHR43642:SF1">
    <property type="entry name" value="HYBRID SIGNAL TRANSDUCTION HISTIDINE KINASE G"/>
    <property type="match status" value="1"/>
</dbReference>
<dbReference type="SUPFAM" id="SSF52540">
    <property type="entry name" value="P-loop containing nucleoside triphosphate hydrolases"/>
    <property type="match status" value="1"/>
</dbReference>
<dbReference type="InParanoid" id="B8CFU4"/>
<dbReference type="GeneID" id="7448219"/>
<protein>
    <recommendedName>
        <fullName evidence="1">Orc1-like AAA ATPase domain-containing protein</fullName>
    </recommendedName>
</protein>
<dbReference type="HOGENOM" id="CLU_001993_0_0_1"/>
<sequence>KLYGRDNEISLITDTFCRVALSAASEALFVDGFSGSGKSRLIESALDGVCVAGGYVIRGKFDEISQEQPISVVISAINDLCQLLKQNATQQELQELDNQLVTVFGSYLSSLARVLPNIHTLIPNLNTSSLNTESDSNSVYFVLQLFMRAVSSNTRPVLLFLDDLQWADTSSLHLVHTILTDMREANCLLFVGSYRSNELEPDHPSLRLIERLEGQNVRCTKIHLDGMNVTNLNEMVSDSLGMLPGACRALSEVIYHKTKGNPFFAKAFINSLVDQGHLQYSHKERRWNWDADKISAENITDNVIFLLQNKISTLSNSLLETLRVASCFGTEIQKSVVECLNGTSAYSDFKANLTLAASEGFVTRSGSNSWAWNHDKVREAAYGLIATEERERLCFDIGNSMYQSFEEQGGMESTIFVICDLLNHGHEFIDTSQKRIAIAKLNQQASSSSLRCSNFSAAYVYSKAAARLLPEGNWDDHFDLSNRVFLSLANSSYACGHIDEAISAVNTAIERGRSLEDKLQAYTLFISLLQSQRKVDEAYGTCLHVLSCLGECLPDIIDKVIFAERVDKIQRKMSATSDEDMLSMRDMTNNIHITQMLIYSQTSHISYFFKPQMVPYIACRMMELTCEHGLSKYSPLGLSLFAVLLSATNKAEACRVGKLSLLLLKRFGNTDYLPGVYLNYYGYMAVHVEPLQSCVEMLKQGFEIGLFVG</sequence>
<gene>
    <name evidence="2" type="ORF">THAPSDRAFT_264851</name>
</gene>
<reference evidence="2 3" key="2">
    <citation type="journal article" date="2008" name="Nature">
        <title>The Phaeodactylum genome reveals the evolutionary history of diatom genomes.</title>
        <authorList>
            <person name="Bowler C."/>
            <person name="Allen A.E."/>
            <person name="Badger J.H."/>
            <person name="Grimwood J."/>
            <person name="Jabbari K."/>
            <person name="Kuo A."/>
            <person name="Maheswari U."/>
            <person name="Martens C."/>
            <person name="Maumus F."/>
            <person name="Otillar R.P."/>
            <person name="Rayko E."/>
            <person name="Salamov A."/>
            <person name="Vandepoele K."/>
            <person name="Beszteri B."/>
            <person name="Gruber A."/>
            <person name="Heijde M."/>
            <person name="Katinka M."/>
            <person name="Mock T."/>
            <person name="Valentin K."/>
            <person name="Verret F."/>
            <person name="Berges J.A."/>
            <person name="Brownlee C."/>
            <person name="Cadoret J.P."/>
            <person name="Chiovitti A."/>
            <person name="Choi C.J."/>
            <person name="Coesel S."/>
            <person name="De Martino A."/>
            <person name="Detter J.C."/>
            <person name="Durkin C."/>
            <person name="Falciatore A."/>
            <person name="Fournet J."/>
            <person name="Haruta M."/>
            <person name="Huysman M.J."/>
            <person name="Jenkins B.D."/>
            <person name="Jiroutova K."/>
            <person name="Jorgensen R.E."/>
            <person name="Joubert Y."/>
            <person name="Kaplan A."/>
            <person name="Kroger N."/>
            <person name="Kroth P.G."/>
            <person name="La Roche J."/>
            <person name="Lindquist E."/>
            <person name="Lommer M."/>
            <person name="Martin-Jezequel V."/>
            <person name="Lopez P.J."/>
            <person name="Lucas S."/>
            <person name="Mangogna M."/>
            <person name="McGinnis K."/>
            <person name="Medlin L.K."/>
            <person name="Montsant A."/>
            <person name="Oudot-Le Secq M.P."/>
            <person name="Napoli C."/>
            <person name="Obornik M."/>
            <person name="Parker M.S."/>
            <person name="Petit J.L."/>
            <person name="Porcel B.M."/>
            <person name="Poulsen N."/>
            <person name="Robison M."/>
            <person name="Rychlewski L."/>
            <person name="Rynearson T.A."/>
            <person name="Schmutz J."/>
            <person name="Shapiro H."/>
            <person name="Siaut M."/>
            <person name="Stanley M."/>
            <person name="Sussman M.R."/>
            <person name="Taylor A.R."/>
            <person name="Vardi A."/>
            <person name="von Dassow P."/>
            <person name="Vyverman W."/>
            <person name="Willis A."/>
            <person name="Wyrwicz L.S."/>
            <person name="Rokhsar D.S."/>
            <person name="Weissenbach J."/>
            <person name="Armbrust E.V."/>
            <person name="Green B.R."/>
            <person name="Van de Peer Y."/>
            <person name="Grigoriev I.V."/>
        </authorList>
    </citation>
    <scope>NUCLEOTIDE SEQUENCE [LARGE SCALE GENOMIC DNA]</scope>
    <source>
        <strain evidence="2 3">CCMP1335</strain>
    </source>
</reference>